<dbReference type="InterPro" id="IPR036179">
    <property type="entry name" value="Ig-like_dom_sf"/>
</dbReference>
<dbReference type="Pfam" id="PF01582">
    <property type="entry name" value="TIR"/>
    <property type="match status" value="1"/>
</dbReference>
<evidence type="ECO:0000256" key="9">
    <source>
        <dbReference type="ARBA" id="ARBA00023027"/>
    </source>
</evidence>
<dbReference type="Gene3D" id="2.60.40.10">
    <property type="entry name" value="Immunoglobulins"/>
    <property type="match status" value="3"/>
</dbReference>
<dbReference type="SUPFAM" id="SSF48726">
    <property type="entry name" value="Immunoglobulin"/>
    <property type="match status" value="2"/>
</dbReference>
<reference evidence="27" key="1">
    <citation type="submission" date="2020-03" db="EMBL/GenBank/DDBJ databases">
        <title>Studies in the Genomics of Life Span.</title>
        <authorList>
            <person name="Glass D."/>
        </authorList>
    </citation>
    <scope>NUCLEOTIDE SEQUENCE</scope>
    <source>
        <strain evidence="27">SUZIE</strain>
        <tissue evidence="27">Muscle</tissue>
    </source>
</reference>
<keyword evidence="28" id="KW-1185">Reference proteome</keyword>
<keyword evidence="13" id="KW-0325">Glycoprotein</keyword>
<dbReference type="Pfam" id="PF18452">
    <property type="entry name" value="Ig_6"/>
    <property type="match status" value="1"/>
</dbReference>
<comment type="function">
    <text evidence="16">Within the IL18 receptor complex, does not mediate IL18-binding, but involved in IL18-dependent signal transduction, leading to NF-kappa-B and JNK activation. May play a role in IL18-mediated IFNG synthesis from T-helper 1 (Th1) cells.</text>
</comment>
<dbReference type="InterPro" id="IPR013783">
    <property type="entry name" value="Ig-like_fold"/>
</dbReference>
<evidence type="ECO:0000256" key="23">
    <source>
        <dbReference type="ARBA" id="ARBA00080532"/>
    </source>
</evidence>
<evidence type="ECO:0000256" key="14">
    <source>
        <dbReference type="ARBA" id="ARBA00023198"/>
    </source>
</evidence>
<feature type="transmembrane region" description="Helical" evidence="24">
    <location>
        <begin position="428"/>
        <end position="454"/>
    </location>
</feature>
<keyword evidence="9" id="KW-0520">NAD</keyword>
<evidence type="ECO:0000256" key="2">
    <source>
        <dbReference type="ARBA" id="ARBA00009752"/>
    </source>
</evidence>
<evidence type="ECO:0000256" key="1">
    <source>
        <dbReference type="ARBA" id="ARBA00004251"/>
    </source>
</evidence>
<feature type="domain" description="TIR" evidence="25">
    <location>
        <begin position="475"/>
        <end position="628"/>
    </location>
</feature>
<evidence type="ECO:0000256" key="13">
    <source>
        <dbReference type="ARBA" id="ARBA00023180"/>
    </source>
</evidence>
<keyword evidence="4 24" id="KW-0812">Transmembrane</keyword>
<feature type="domain" description="Ig-like" evidence="26">
    <location>
        <begin position="119"/>
        <end position="207"/>
    </location>
</feature>
<evidence type="ECO:0000259" key="25">
    <source>
        <dbReference type="PROSITE" id="PS50104"/>
    </source>
</evidence>
<dbReference type="InterPro" id="IPR015621">
    <property type="entry name" value="IL-1_rcpt_fam"/>
</dbReference>
<dbReference type="SUPFAM" id="SSF52200">
    <property type="entry name" value="Toll/Interleukin receptor TIR domain"/>
    <property type="match status" value="1"/>
</dbReference>
<dbReference type="Proteomes" id="UP001166674">
    <property type="component" value="Unassembled WGS sequence"/>
</dbReference>
<evidence type="ECO:0000256" key="19">
    <source>
        <dbReference type="ARBA" id="ARBA00075050"/>
    </source>
</evidence>
<feature type="domain" description="Ig-like" evidence="26">
    <location>
        <begin position="320"/>
        <end position="422"/>
    </location>
</feature>
<dbReference type="FunFam" id="2.60.40.10:FF:001761">
    <property type="entry name" value="Interleukin 18 receptor accessory protein"/>
    <property type="match status" value="1"/>
</dbReference>
<dbReference type="InterPro" id="IPR007110">
    <property type="entry name" value="Ig-like_dom"/>
</dbReference>
<keyword evidence="11" id="KW-1015">Disulfide bond</keyword>
<accession>A0AA41MFN3</accession>
<dbReference type="FunFam" id="3.40.50.10140:FF:000002">
    <property type="entry name" value="Interleukin 1 receptor accessory protein"/>
    <property type="match status" value="1"/>
</dbReference>
<dbReference type="EMBL" id="JAATJV010161200">
    <property type="protein sequence ID" value="MBZ3871114.1"/>
    <property type="molecule type" value="Genomic_DNA"/>
</dbReference>
<evidence type="ECO:0000256" key="6">
    <source>
        <dbReference type="ARBA" id="ARBA00022737"/>
    </source>
</evidence>
<evidence type="ECO:0000256" key="17">
    <source>
        <dbReference type="ARBA" id="ARBA00063675"/>
    </source>
</evidence>
<evidence type="ECO:0000256" key="20">
    <source>
        <dbReference type="ARBA" id="ARBA00075390"/>
    </source>
</evidence>
<keyword evidence="15" id="KW-0393">Immunoglobulin domain</keyword>
<evidence type="ECO:0000256" key="5">
    <source>
        <dbReference type="ARBA" id="ARBA00022729"/>
    </source>
</evidence>
<dbReference type="InterPro" id="IPR035897">
    <property type="entry name" value="Toll_tir_struct_dom_sf"/>
</dbReference>
<comment type="caution">
    <text evidence="27">The sequence shown here is derived from an EMBL/GenBank/DDBJ whole genome shotgun (WGS) entry which is preliminary data.</text>
</comment>
<evidence type="ECO:0000256" key="15">
    <source>
        <dbReference type="ARBA" id="ARBA00023319"/>
    </source>
</evidence>
<dbReference type="GO" id="GO:0042008">
    <property type="term" value="F:interleukin-18 receptor activity"/>
    <property type="evidence" value="ECO:0007669"/>
    <property type="project" value="TreeGrafter"/>
</dbReference>
<keyword evidence="3" id="KW-1003">Cell membrane</keyword>
<evidence type="ECO:0000259" key="26">
    <source>
        <dbReference type="PROSITE" id="PS50835"/>
    </source>
</evidence>
<comment type="subunit">
    <text evidence="17">Forms a ternary complex with IL18 and IL18R1. Within this complex, IL18R1 is involved in ligand-binding and IL18RAP in signaling leading to NF-kappa-B and JNK activation.</text>
</comment>
<evidence type="ECO:0000256" key="3">
    <source>
        <dbReference type="ARBA" id="ARBA00022475"/>
    </source>
</evidence>
<keyword evidence="12 27" id="KW-0675">Receptor</keyword>
<keyword evidence="5" id="KW-0732">Signal</keyword>
<dbReference type="InterPro" id="IPR003599">
    <property type="entry name" value="Ig_sub"/>
</dbReference>
<dbReference type="SMART" id="SM00409">
    <property type="entry name" value="IG"/>
    <property type="match status" value="3"/>
</dbReference>
<dbReference type="PRINTS" id="PR01537">
    <property type="entry name" value="INTRLKN1R1F"/>
</dbReference>
<evidence type="ECO:0000313" key="28">
    <source>
        <dbReference type="Proteomes" id="UP001166674"/>
    </source>
</evidence>
<feature type="domain" description="Ig-like" evidence="26">
    <location>
        <begin position="218"/>
        <end position="307"/>
    </location>
</feature>
<dbReference type="GO" id="GO:0006954">
    <property type="term" value="P:inflammatory response"/>
    <property type="evidence" value="ECO:0007669"/>
    <property type="project" value="UniProtKB-KW"/>
</dbReference>
<evidence type="ECO:0000256" key="21">
    <source>
        <dbReference type="ARBA" id="ARBA00075897"/>
    </source>
</evidence>
<dbReference type="FunFam" id="2.60.40.10:FF:001504">
    <property type="entry name" value="Interleukin 18 receptor accessory protein"/>
    <property type="match status" value="1"/>
</dbReference>
<dbReference type="InterPro" id="IPR041416">
    <property type="entry name" value="IL-1RAcP-like_ig"/>
</dbReference>
<dbReference type="GO" id="GO:0005886">
    <property type="term" value="C:plasma membrane"/>
    <property type="evidence" value="ECO:0007669"/>
    <property type="project" value="UniProtKB-SubCell"/>
</dbReference>
<evidence type="ECO:0000256" key="16">
    <source>
        <dbReference type="ARBA" id="ARBA00058813"/>
    </source>
</evidence>
<evidence type="ECO:0000256" key="22">
    <source>
        <dbReference type="ARBA" id="ARBA00079797"/>
    </source>
</evidence>
<protein>
    <recommendedName>
        <fullName evidence="18">Interleukin-18 receptor accessory protein</fullName>
    </recommendedName>
    <alternativeName>
        <fullName evidence="22">Accessory protein-like</fullName>
    </alternativeName>
    <alternativeName>
        <fullName evidence="19">CD218 antigen-like family member B</fullName>
    </alternativeName>
    <alternativeName>
        <fullName evidence="21">IL-1R accessory protein-like</fullName>
    </alternativeName>
    <alternativeName>
        <fullName evidence="20">Interleukin-18 receptor accessory protein-like</fullName>
    </alternativeName>
    <alternativeName>
        <fullName evidence="23">Interleukin-18 receptor beta</fullName>
    </alternativeName>
</protein>
<evidence type="ECO:0000256" key="4">
    <source>
        <dbReference type="ARBA" id="ARBA00022692"/>
    </source>
</evidence>
<evidence type="ECO:0000256" key="18">
    <source>
        <dbReference type="ARBA" id="ARBA00069302"/>
    </source>
</evidence>
<comment type="similarity">
    <text evidence="2">Belongs to the interleukin-1 receptor family.</text>
</comment>
<dbReference type="AlphaFoldDB" id="A0AA41MFN3"/>
<proteinExistence type="inferred from homology"/>
<evidence type="ECO:0000313" key="27">
    <source>
        <dbReference type="EMBL" id="MBZ3871114.1"/>
    </source>
</evidence>
<dbReference type="PANTHER" id="PTHR11890">
    <property type="entry name" value="INTERLEUKIN-1 RECEPTOR FAMILY MEMBER"/>
    <property type="match status" value="1"/>
</dbReference>
<dbReference type="GO" id="GO:0016787">
    <property type="term" value="F:hydrolase activity"/>
    <property type="evidence" value="ECO:0007669"/>
    <property type="project" value="UniProtKB-KW"/>
</dbReference>
<evidence type="ECO:0000256" key="10">
    <source>
        <dbReference type="ARBA" id="ARBA00023136"/>
    </source>
</evidence>
<comment type="subcellular location">
    <subcellularLocation>
        <location evidence="1">Cell membrane</location>
        <topology evidence="1">Single-pass type I membrane protein</topology>
    </subcellularLocation>
</comment>
<dbReference type="Gene3D" id="3.40.50.10140">
    <property type="entry name" value="Toll/interleukin-1 receptor homology (TIR) domain"/>
    <property type="match status" value="1"/>
</dbReference>
<sequence length="668" mass="75818">MAVEEHTPRGARVRGSLAPFPPPLDAQTVIHRKRLLLTTENAHAGYGHGKAHLGGTCPFKASCVTCISVTGSDFSISEMKRILGKEPLHILFADCSTKKVLWTYSTGSEEEFVLFCDLPELQKSHFYPTSELSPTRDPACFPCSGSKDLADVQWYRQPQNGDPLEEITNSNPRIIQDKTMLRFLIPEMNNSGLYICQPRIRSPRDVACCIKTVLEVKPQTNSSCENPKPHKQYLLLGSIDSIYCPSLSCQSDTQSPEVTWYQNGKLLSAEKRSTILVNEIFTFHQGMYVCDYTHPDPAGLCTIRAVVQVRTIVEDTNFKPDILDPVKDTLEVELGKPLTLHCKARFGSERYFKPVIKWYIQDADLEWEVPNSKKIRLQSTVKDEVLERVIFLKNVTRSHLRRKFVCFAQNSIGNTTQTVQLREKKGVVFLYILLGTVTALAGTLAAAALFYTYWIEIVLLCRTYRSKDETLRDKKEFDAFVSYAKWSSFESETTSALSEEHLALNLFPEVLENKYGYTLCLLERDVVPGGVYAEDIVSIIKKSRRGIFILSPNYINGSSVFELQAAVNLALDDQTLKLILIEFCSFQEPESLPHLVKKALRVLPTVTWKGLKSVRPNSRFWAQMRYHMPVKNSRRFKWNQLRINSKFFLYFSAGKDSMKQKPLGGALA</sequence>
<dbReference type="PANTHER" id="PTHR11890:SF23">
    <property type="entry name" value="INTERLEUKIN-18 RECEPTOR ACCESSORY PROTEIN"/>
    <property type="match status" value="1"/>
</dbReference>
<name>A0AA41MFN3_SCICA</name>
<dbReference type="PROSITE" id="PS50104">
    <property type="entry name" value="TIR"/>
    <property type="match status" value="1"/>
</dbReference>
<keyword evidence="10 24" id="KW-0472">Membrane</keyword>
<evidence type="ECO:0000256" key="7">
    <source>
        <dbReference type="ARBA" id="ARBA00022801"/>
    </source>
</evidence>
<evidence type="ECO:0000256" key="8">
    <source>
        <dbReference type="ARBA" id="ARBA00022989"/>
    </source>
</evidence>
<dbReference type="InterPro" id="IPR000157">
    <property type="entry name" value="TIR_dom"/>
</dbReference>
<dbReference type="SMART" id="SM00255">
    <property type="entry name" value="TIR"/>
    <property type="match status" value="1"/>
</dbReference>
<keyword evidence="14" id="KW-0395">Inflammatory response</keyword>
<gene>
    <name evidence="27" type="ORF">SUZIE_111315</name>
</gene>
<evidence type="ECO:0000256" key="12">
    <source>
        <dbReference type="ARBA" id="ARBA00023170"/>
    </source>
</evidence>
<dbReference type="PROSITE" id="PS50835">
    <property type="entry name" value="IG_LIKE"/>
    <property type="match status" value="3"/>
</dbReference>
<organism evidence="27 28">
    <name type="scientific">Sciurus carolinensis</name>
    <name type="common">Eastern gray squirrel</name>
    <dbReference type="NCBI Taxonomy" id="30640"/>
    <lineage>
        <taxon>Eukaryota</taxon>
        <taxon>Metazoa</taxon>
        <taxon>Chordata</taxon>
        <taxon>Craniata</taxon>
        <taxon>Vertebrata</taxon>
        <taxon>Euteleostomi</taxon>
        <taxon>Mammalia</taxon>
        <taxon>Eutheria</taxon>
        <taxon>Euarchontoglires</taxon>
        <taxon>Glires</taxon>
        <taxon>Rodentia</taxon>
        <taxon>Sciuromorpha</taxon>
        <taxon>Sciuridae</taxon>
        <taxon>Sciurinae</taxon>
        <taxon>Sciurini</taxon>
        <taxon>Sciurus</taxon>
    </lineage>
</organism>
<keyword evidence="7" id="KW-0378">Hydrolase</keyword>
<evidence type="ECO:0000256" key="11">
    <source>
        <dbReference type="ARBA" id="ARBA00023157"/>
    </source>
</evidence>
<evidence type="ECO:0000256" key="24">
    <source>
        <dbReference type="SAM" id="Phobius"/>
    </source>
</evidence>
<keyword evidence="8 24" id="KW-1133">Transmembrane helix</keyword>
<dbReference type="GO" id="GO:0002376">
    <property type="term" value="P:immune system process"/>
    <property type="evidence" value="ECO:0007669"/>
    <property type="project" value="UniProtKB-ARBA"/>
</dbReference>
<keyword evidence="6" id="KW-0677">Repeat</keyword>